<dbReference type="AlphaFoldDB" id="A0AAQ1HMA1"/>
<sequence>MNDYAELARLIENLVRIGTIAEIDLANARVRVRTGDLLTGWLPWLAPRAGADREWDPPTVGEQVLLLSPSGQTANGVALVGLFSDQLPANGNRAGLHRRTYADGAVIEYDSQEHHLHAQLPADGTTLLISTGGIHLAGDLTLDGDLIQTGSQTVTGKVTVTQDVVAAGISLVQHKHGGVQQGGGQTGLPQ</sequence>
<dbReference type="Pfam" id="PF18946">
    <property type="entry name" value="Apex"/>
    <property type="match status" value="1"/>
</dbReference>
<gene>
    <name evidence="2" type="ORF">SAMN05216577_11061</name>
</gene>
<dbReference type="Gene3D" id="6.20.150.10">
    <property type="match status" value="1"/>
</dbReference>
<accession>A0AAQ1HMA1</accession>
<dbReference type="InterPro" id="IPR006531">
    <property type="entry name" value="Gp5/Vgr_OB"/>
</dbReference>
<proteinExistence type="predicted"/>
<reference evidence="2 3" key="1">
    <citation type="submission" date="2016-10" db="EMBL/GenBank/DDBJ databases">
        <authorList>
            <person name="Varghese N."/>
            <person name="Submissions S."/>
        </authorList>
    </citation>
    <scope>NUCLEOTIDE SEQUENCE [LARGE SCALE GENOMIC DNA]</scope>
    <source>
        <strain evidence="2 3">LMG 18378</strain>
    </source>
</reference>
<evidence type="ECO:0000259" key="1">
    <source>
        <dbReference type="Pfam" id="PF04717"/>
    </source>
</evidence>
<name>A0AAQ1HMA1_9PSED</name>
<evidence type="ECO:0000313" key="3">
    <source>
        <dbReference type="Proteomes" id="UP000183385"/>
    </source>
</evidence>
<dbReference type="Pfam" id="PF04717">
    <property type="entry name" value="Phage_base_V"/>
    <property type="match status" value="1"/>
</dbReference>
<dbReference type="EMBL" id="FOLS01000010">
    <property type="protein sequence ID" value="SFC75820.1"/>
    <property type="molecule type" value="Genomic_DNA"/>
</dbReference>
<evidence type="ECO:0000313" key="2">
    <source>
        <dbReference type="EMBL" id="SFC75820.1"/>
    </source>
</evidence>
<dbReference type="Proteomes" id="UP000183385">
    <property type="component" value="Unassembled WGS sequence"/>
</dbReference>
<dbReference type="InterPro" id="IPR013046">
    <property type="entry name" value="GpV/Gp45"/>
</dbReference>
<dbReference type="NCBIfam" id="TIGR01644">
    <property type="entry name" value="phage_P2_V"/>
    <property type="match status" value="1"/>
</dbReference>
<keyword evidence="3" id="KW-1185">Reference proteome</keyword>
<comment type="caution">
    <text evidence="2">The sequence shown here is derived from an EMBL/GenBank/DDBJ whole genome shotgun (WGS) entry which is preliminary data.</text>
</comment>
<protein>
    <submittedName>
        <fullName evidence="2">Phage baseplate assembly protein V</fullName>
    </submittedName>
</protein>
<feature type="domain" description="Gp5/Type VI secretion system Vgr protein OB-fold" evidence="1">
    <location>
        <begin position="16"/>
        <end position="83"/>
    </location>
</feature>
<dbReference type="Gene3D" id="2.40.50.230">
    <property type="entry name" value="Gp5 N-terminal domain"/>
    <property type="match status" value="1"/>
</dbReference>
<dbReference type="InterPro" id="IPR044033">
    <property type="entry name" value="GpV-like_apex"/>
</dbReference>
<dbReference type="RefSeq" id="WP_074980184.1">
    <property type="nucleotide sequence ID" value="NZ_FOLS01000010.1"/>
</dbReference>
<organism evidence="2 3">
    <name type="scientific">Pseudomonas citronellolis</name>
    <dbReference type="NCBI Taxonomy" id="53408"/>
    <lineage>
        <taxon>Bacteria</taxon>
        <taxon>Pseudomonadati</taxon>
        <taxon>Pseudomonadota</taxon>
        <taxon>Gammaproteobacteria</taxon>
        <taxon>Pseudomonadales</taxon>
        <taxon>Pseudomonadaceae</taxon>
        <taxon>Pseudomonas</taxon>
    </lineage>
</organism>
<dbReference type="InterPro" id="IPR037026">
    <property type="entry name" value="Vgr_OB-fold_dom_sf"/>
</dbReference>